<feature type="coiled-coil region" evidence="1">
    <location>
        <begin position="398"/>
        <end position="439"/>
    </location>
</feature>
<gene>
    <name evidence="4" type="ORF">F2N06_07525</name>
</gene>
<dbReference type="PROSITE" id="PS51208">
    <property type="entry name" value="AUTOTRANSPORTER"/>
    <property type="match status" value="1"/>
</dbReference>
<dbReference type="EMBL" id="AAKUWM010000016">
    <property type="protein sequence ID" value="ECV9657849.1"/>
    <property type="molecule type" value="Genomic_DNA"/>
</dbReference>
<evidence type="ECO:0000313" key="4">
    <source>
        <dbReference type="EMBL" id="ECV9657849.1"/>
    </source>
</evidence>
<feature type="domain" description="Autotransporter" evidence="3">
    <location>
        <begin position="556"/>
        <end position="825"/>
    </location>
</feature>
<dbReference type="InterPro" id="IPR005546">
    <property type="entry name" value="Autotransporte_beta"/>
</dbReference>
<dbReference type="Pfam" id="PF03797">
    <property type="entry name" value="Autotransporter"/>
    <property type="match status" value="1"/>
</dbReference>
<name>A0A698FHK6_CAMJU</name>
<reference evidence="4" key="1">
    <citation type="submission" date="2019-09" db="EMBL/GenBank/DDBJ databases">
        <authorList>
            <consortium name="GenomeTrakr network: Whole genome sequencing for foodborne pathogen traceback"/>
        </authorList>
    </citation>
    <scope>NUCLEOTIDE SEQUENCE [LARGE SCALE GENOMIC DNA]</scope>
    <source>
        <strain evidence="4">TTU_583</strain>
    </source>
</reference>
<feature type="signal peptide" evidence="2">
    <location>
        <begin position="1"/>
        <end position="24"/>
    </location>
</feature>
<keyword evidence="2" id="KW-0732">Signal</keyword>
<organism evidence="4">
    <name type="scientific">Campylobacter jejuni</name>
    <dbReference type="NCBI Taxonomy" id="197"/>
    <lineage>
        <taxon>Bacteria</taxon>
        <taxon>Pseudomonadati</taxon>
        <taxon>Campylobacterota</taxon>
        <taxon>Epsilonproteobacteria</taxon>
        <taxon>Campylobacterales</taxon>
        <taxon>Campylobacteraceae</taxon>
        <taxon>Campylobacter</taxon>
    </lineage>
</organism>
<evidence type="ECO:0000256" key="2">
    <source>
        <dbReference type="SAM" id="SignalP"/>
    </source>
</evidence>
<proteinExistence type="predicted"/>
<dbReference type="Gene3D" id="2.40.128.130">
    <property type="entry name" value="Autotransporter beta-domain"/>
    <property type="match status" value="1"/>
</dbReference>
<evidence type="ECO:0000256" key="1">
    <source>
        <dbReference type="SAM" id="Coils"/>
    </source>
</evidence>
<comment type="caution">
    <text evidence="4">The sequence shown here is derived from an EMBL/GenBank/DDBJ whole genome shotgun (WGS) entry which is preliminary data.</text>
</comment>
<dbReference type="SUPFAM" id="SSF103515">
    <property type="entry name" value="Autotransporter"/>
    <property type="match status" value="1"/>
</dbReference>
<accession>A0A698FHK6</accession>
<keyword evidence="1" id="KW-0175">Coiled coil</keyword>
<dbReference type="SMART" id="SM00869">
    <property type="entry name" value="Autotransporter"/>
    <property type="match status" value="1"/>
</dbReference>
<feature type="chain" id="PRO_5025626276" evidence="2">
    <location>
        <begin position="25"/>
        <end position="825"/>
    </location>
</feature>
<dbReference type="AlphaFoldDB" id="A0A698FHK6"/>
<protein>
    <submittedName>
        <fullName evidence="4">Autotransporter domain-containing protein</fullName>
    </submittedName>
</protein>
<evidence type="ECO:0000259" key="3">
    <source>
        <dbReference type="PROSITE" id="PS51208"/>
    </source>
</evidence>
<sequence length="825" mass="90782">MKYHKKIMLSAITSSFLVAQGLYSADITNDSKLVQDLNDKGKYIYNFRAGDIVKTDLGSTKLTDDEDRIKHLDIYTDDQHASELVFKGGYLGGNLNKGYSFNLTADKVKFDIDKDGSLSAIYVGSGDSVINAKDGVVVNDAFINIAAGNYFNHNYNGSLTINGNLELKRSSILNQGDAKFHVNGKVIASDTQFSVSVDDFDRVTNNGILIMTASKGFENGIDKDKAFTDISSDNYGAIYIHNKLVNISSSLMDSEYAKNIGTITERDFKKIAPTHDLSDYDGLYETELVQKENGLYVSGSFDKTKFYTNGKLDFDKLNTALKKEYAAQKSDLEILYKNNAGNESGFFLENRQRVDAEIKTHAMEISSSEAKVSSTKLALDEAKKGNDPKKIEEAQKAYNNAKKILDSDKKILDELKNRLAEYDRLIEEVKNKTAELDKKITGFTDGGSGVQMGQKGQIFASLAESNVGGKISATAGYIFSNDRVIDDIEKAGKSNAGNSALNSPVNAINISNEMAISNRLAKFSNPYSTIKLASLAWEKFAAGEGIASDSTFSYGARAYENNIWANVIGGANIIDSNSGSLYGVSVGYDRLIGEETILGAYLTYANSETKTSTIEQKSDNLQLGLYSRTLYNNSEFDFKTYAQFGWTDQNRLIAQTINSSDFTRKFLGASGSYGYVFDIGNDLYIKPLAGLNLYYSLTPNYNENGPYAQHVRSQSNFDASIEAGAEFRKYLSKESYIYATPKIEQYIITSGDHYTARFLGSPTSFTINGSDKKKTYGSLIVGGDVNIKNAWAFTFSAGVKHLLSGKVNNESETYLSGNIGLKYKF</sequence>
<dbReference type="InterPro" id="IPR036709">
    <property type="entry name" value="Autotransporte_beta_dom_sf"/>
</dbReference>